<dbReference type="Gene3D" id="2.40.50.90">
    <property type="match status" value="1"/>
</dbReference>
<reference evidence="2" key="1">
    <citation type="submission" date="2018-06" db="EMBL/GenBank/DDBJ databases">
        <authorList>
            <person name="Zhirakovskaya E."/>
        </authorList>
    </citation>
    <scope>NUCLEOTIDE SEQUENCE</scope>
</reference>
<dbReference type="PROSITE" id="PS50830">
    <property type="entry name" value="TNASE_3"/>
    <property type="match status" value="1"/>
</dbReference>
<name>A0A3B0T603_9ZZZZ</name>
<dbReference type="EMBL" id="UOEM01000065">
    <property type="protein sequence ID" value="VAW13765.1"/>
    <property type="molecule type" value="Genomic_DNA"/>
</dbReference>
<proteinExistence type="predicted"/>
<dbReference type="InterPro" id="IPR016071">
    <property type="entry name" value="Staphylococal_nuclease_OB-fold"/>
</dbReference>
<organism evidence="2">
    <name type="scientific">hydrothermal vent metagenome</name>
    <dbReference type="NCBI Taxonomy" id="652676"/>
    <lineage>
        <taxon>unclassified sequences</taxon>
        <taxon>metagenomes</taxon>
        <taxon>ecological metagenomes</taxon>
    </lineage>
</organism>
<evidence type="ECO:0000259" key="1">
    <source>
        <dbReference type="PROSITE" id="PS50830"/>
    </source>
</evidence>
<dbReference type="SUPFAM" id="SSF50199">
    <property type="entry name" value="Staphylococcal nuclease"/>
    <property type="match status" value="1"/>
</dbReference>
<dbReference type="InterPro" id="IPR035437">
    <property type="entry name" value="SNase_OB-fold_sf"/>
</dbReference>
<accession>A0A3B0T603</accession>
<dbReference type="SMART" id="SM00318">
    <property type="entry name" value="SNc"/>
    <property type="match status" value="1"/>
</dbReference>
<dbReference type="Pfam" id="PF00565">
    <property type="entry name" value="SNase"/>
    <property type="match status" value="1"/>
</dbReference>
<gene>
    <name evidence="2" type="ORF">MNBD_ALPHA09-1337</name>
</gene>
<evidence type="ECO:0000313" key="2">
    <source>
        <dbReference type="EMBL" id="VAW13765.1"/>
    </source>
</evidence>
<protein>
    <recommendedName>
        <fullName evidence="1">TNase-like domain-containing protein</fullName>
    </recommendedName>
</protein>
<sequence>MKRGTKFFLLALVSVLTMGLSPPDFSRKDMIFGPPKIVDGDTVEIGGKRIDFFGIDAPEIGQNCRIFDLDWPCGDRAVVWLARFIGEGDVRCLPMAGRNDRAGDLKAMCFNDETLNLNAAMIGEGMAVVNLKDGDWFEVADTTARINRRGLWAGKFVNPADWRRGRRMAPAGNRTIKRLKP</sequence>
<feature type="domain" description="TNase-like" evidence="1">
    <location>
        <begin position="36"/>
        <end position="154"/>
    </location>
</feature>
<dbReference type="AlphaFoldDB" id="A0A3B0T603"/>